<keyword evidence="1" id="KW-0808">Transferase</keyword>
<keyword evidence="3 7" id="KW-0418">Kinase</keyword>
<dbReference type="SUPFAM" id="SSF63862">
    <property type="entry name" value="Thiamin pyrophosphokinase, substrate-binding domain"/>
    <property type="match status" value="1"/>
</dbReference>
<proteinExistence type="predicted"/>
<organism evidence="7 8">
    <name type="scientific">Desulfonispora thiosulfatigenes DSM 11270</name>
    <dbReference type="NCBI Taxonomy" id="656914"/>
    <lineage>
        <taxon>Bacteria</taxon>
        <taxon>Bacillati</taxon>
        <taxon>Bacillota</taxon>
        <taxon>Clostridia</taxon>
        <taxon>Eubacteriales</taxon>
        <taxon>Peptococcaceae</taxon>
        <taxon>Desulfonispora</taxon>
    </lineage>
</organism>
<dbReference type="GO" id="GO:0016301">
    <property type="term" value="F:kinase activity"/>
    <property type="evidence" value="ECO:0007669"/>
    <property type="project" value="UniProtKB-KW"/>
</dbReference>
<dbReference type="NCBIfam" id="TIGR01378">
    <property type="entry name" value="thi_PPkinase"/>
    <property type="match status" value="1"/>
</dbReference>
<dbReference type="InterPro" id="IPR053149">
    <property type="entry name" value="TPK"/>
</dbReference>
<evidence type="ECO:0000256" key="1">
    <source>
        <dbReference type="ARBA" id="ARBA00022679"/>
    </source>
</evidence>
<dbReference type="CDD" id="cd07995">
    <property type="entry name" value="TPK"/>
    <property type="match status" value="1"/>
</dbReference>
<dbReference type="InterPro" id="IPR036759">
    <property type="entry name" value="TPK_catalytic_sf"/>
</dbReference>
<dbReference type="GO" id="GO:0009229">
    <property type="term" value="P:thiamine diphosphate biosynthetic process"/>
    <property type="evidence" value="ECO:0007669"/>
    <property type="project" value="InterPro"/>
</dbReference>
<keyword evidence="2" id="KW-0547">Nucleotide-binding</keyword>
<reference evidence="7 8" key="1">
    <citation type="submission" date="2017-04" db="EMBL/GenBank/DDBJ databases">
        <authorList>
            <person name="Afonso C.L."/>
            <person name="Miller P.J."/>
            <person name="Scott M.A."/>
            <person name="Spackman E."/>
            <person name="Goraichik I."/>
            <person name="Dimitrov K.M."/>
            <person name="Suarez D.L."/>
            <person name="Swayne D.E."/>
        </authorList>
    </citation>
    <scope>NUCLEOTIDE SEQUENCE [LARGE SCALE GENOMIC DNA]</scope>
    <source>
        <strain evidence="7 8">DSM 11270</strain>
    </source>
</reference>
<dbReference type="GO" id="GO:0005524">
    <property type="term" value="F:ATP binding"/>
    <property type="evidence" value="ECO:0007669"/>
    <property type="project" value="UniProtKB-KW"/>
</dbReference>
<dbReference type="SUPFAM" id="SSF63999">
    <property type="entry name" value="Thiamin pyrophosphokinase, catalytic domain"/>
    <property type="match status" value="1"/>
</dbReference>
<dbReference type="EC" id="2.7.6.2" evidence="5"/>
<dbReference type="STRING" id="656914.SAMN00017405_1351"/>
<sequence length="212" mass="23768">MKTVIITNGDMNNLDYYKEIIQNQEYIICVDGAIRYLLKMNINPDIIIGDLDSTDLEFLEVIKAKNIPIAKYPSEKDETDTELAIMLALEKKSSEIILLGGVGSRIDHSFTNFTLMAKTAEKGIKCRIINEKNDCYFVKDYISFKNIDKGYNVSIIPVIGDIIVKETEGLYYPLKNEVLSLGSSRGISNVALKENIAITIKEGMAMIILAKD</sequence>
<accession>A0A1W1VBN6</accession>
<evidence type="ECO:0000256" key="2">
    <source>
        <dbReference type="ARBA" id="ARBA00022741"/>
    </source>
</evidence>
<evidence type="ECO:0000256" key="5">
    <source>
        <dbReference type="NCBIfam" id="TIGR01378"/>
    </source>
</evidence>
<dbReference type="PANTHER" id="PTHR41299:SF1">
    <property type="entry name" value="THIAMINE PYROPHOSPHOKINASE"/>
    <property type="match status" value="1"/>
</dbReference>
<evidence type="ECO:0000313" key="8">
    <source>
        <dbReference type="Proteomes" id="UP000192731"/>
    </source>
</evidence>
<keyword evidence="8" id="KW-1185">Reference proteome</keyword>
<keyword evidence="4" id="KW-0067">ATP-binding</keyword>
<dbReference type="OrthoDB" id="9804377at2"/>
<dbReference type="InterPro" id="IPR007373">
    <property type="entry name" value="Thiamin_PyroPKinase_B1-bd"/>
</dbReference>
<dbReference type="EMBL" id="FWWT01000017">
    <property type="protein sequence ID" value="SMB90706.1"/>
    <property type="molecule type" value="Genomic_DNA"/>
</dbReference>
<dbReference type="InterPro" id="IPR006282">
    <property type="entry name" value="Thi_PPkinase"/>
</dbReference>
<gene>
    <name evidence="7" type="ORF">SAMN00017405_1351</name>
</gene>
<dbReference type="GO" id="GO:0006772">
    <property type="term" value="P:thiamine metabolic process"/>
    <property type="evidence" value="ECO:0007669"/>
    <property type="project" value="UniProtKB-UniRule"/>
</dbReference>
<protein>
    <recommendedName>
        <fullName evidence="5">Thiamine diphosphokinase</fullName>
        <ecNumber evidence="5">2.7.6.2</ecNumber>
    </recommendedName>
</protein>
<dbReference type="GO" id="GO:0004788">
    <property type="term" value="F:thiamine diphosphokinase activity"/>
    <property type="evidence" value="ECO:0007669"/>
    <property type="project" value="UniProtKB-UniRule"/>
</dbReference>
<dbReference type="Pfam" id="PF04265">
    <property type="entry name" value="TPK_B1_binding"/>
    <property type="match status" value="1"/>
</dbReference>
<evidence type="ECO:0000256" key="3">
    <source>
        <dbReference type="ARBA" id="ARBA00022777"/>
    </source>
</evidence>
<dbReference type="AlphaFoldDB" id="A0A1W1VBN6"/>
<dbReference type="GO" id="GO:0030975">
    <property type="term" value="F:thiamine binding"/>
    <property type="evidence" value="ECO:0007669"/>
    <property type="project" value="InterPro"/>
</dbReference>
<dbReference type="SMART" id="SM00983">
    <property type="entry name" value="TPK_B1_binding"/>
    <property type="match status" value="1"/>
</dbReference>
<dbReference type="InterPro" id="IPR007371">
    <property type="entry name" value="TPK_catalytic"/>
</dbReference>
<dbReference type="Gene3D" id="3.40.50.10240">
    <property type="entry name" value="Thiamin pyrophosphokinase, catalytic domain"/>
    <property type="match status" value="1"/>
</dbReference>
<dbReference type="Pfam" id="PF04263">
    <property type="entry name" value="TPK_catalytic"/>
    <property type="match status" value="1"/>
</dbReference>
<evidence type="ECO:0000256" key="4">
    <source>
        <dbReference type="ARBA" id="ARBA00022840"/>
    </source>
</evidence>
<evidence type="ECO:0000259" key="6">
    <source>
        <dbReference type="SMART" id="SM00983"/>
    </source>
</evidence>
<dbReference type="Proteomes" id="UP000192731">
    <property type="component" value="Unassembled WGS sequence"/>
</dbReference>
<dbReference type="RefSeq" id="WP_084053136.1">
    <property type="nucleotide sequence ID" value="NZ_FWWT01000017.1"/>
</dbReference>
<evidence type="ECO:0000313" key="7">
    <source>
        <dbReference type="EMBL" id="SMB90706.1"/>
    </source>
</evidence>
<dbReference type="InterPro" id="IPR036371">
    <property type="entry name" value="TPK_B1-bd_sf"/>
</dbReference>
<feature type="domain" description="Thiamin pyrophosphokinase thiamin-binding" evidence="6">
    <location>
        <begin position="139"/>
        <end position="206"/>
    </location>
</feature>
<name>A0A1W1VBN6_DESTI</name>
<dbReference type="PANTHER" id="PTHR41299">
    <property type="entry name" value="THIAMINE PYROPHOSPHOKINASE"/>
    <property type="match status" value="1"/>
</dbReference>